<dbReference type="InterPro" id="IPR019251">
    <property type="entry name" value="DUF2231_TM"/>
</dbReference>
<organism evidence="3 4">
    <name type="scientific">Cellulomonas edaphi</name>
    <dbReference type="NCBI Taxonomy" id="3053468"/>
    <lineage>
        <taxon>Bacteria</taxon>
        <taxon>Bacillati</taxon>
        <taxon>Actinomycetota</taxon>
        <taxon>Actinomycetes</taxon>
        <taxon>Micrococcales</taxon>
        <taxon>Cellulomonadaceae</taxon>
        <taxon>Cellulomonas</taxon>
    </lineage>
</organism>
<protein>
    <submittedName>
        <fullName evidence="3">DUF2231 domain-containing protein</fullName>
    </submittedName>
</protein>
<proteinExistence type="predicted"/>
<feature type="transmembrane region" description="Helical" evidence="1">
    <location>
        <begin position="120"/>
        <end position="139"/>
    </location>
</feature>
<keyword evidence="1" id="KW-0812">Transmembrane</keyword>
<comment type="caution">
    <text evidence="3">The sequence shown here is derived from an EMBL/GenBank/DDBJ whole genome shotgun (WGS) entry which is preliminary data.</text>
</comment>
<name>A0ABT7S7J5_9CELL</name>
<dbReference type="Pfam" id="PF09990">
    <property type="entry name" value="DUF2231"/>
    <property type="match status" value="1"/>
</dbReference>
<evidence type="ECO:0000256" key="1">
    <source>
        <dbReference type="SAM" id="Phobius"/>
    </source>
</evidence>
<keyword evidence="4" id="KW-1185">Reference proteome</keyword>
<accession>A0ABT7S7J5</accession>
<feature type="transmembrane region" description="Helical" evidence="1">
    <location>
        <begin position="146"/>
        <end position="165"/>
    </location>
</feature>
<dbReference type="Proteomes" id="UP001321453">
    <property type="component" value="Unassembled WGS sequence"/>
</dbReference>
<keyword evidence="1" id="KW-0472">Membrane</keyword>
<evidence type="ECO:0000313" key="4">
    <source>
        <dbReference type="Proteomes" id="UP001321453"/>
    </source>
</evidence>
<feature type="transmembrane region" description="Helical" evidence="1">
    <location>
        <begin position="89"/>
        <end position="108"/>
    </location>
</feature>
<evidence type="ECO:0000313" key="3">
    <source>
        <dbReference type="EMBL" id="MDM7831598.1"/>
    </source>
</evidence>
<dbReference type="RefSeq" id="WP_289446966.1">
    <property type="nucleotide sequence ID" value="NZ_JAUCGR010000002.1"/>
</dbReference>
<feature type="domain" description="DUF2231" evidence="2">
    <location>
        <begin position="53"/>
        <end position="173"/>
    </location>
</feature>
<sequence length="178" mass="18066">MTSHPMNSTPRGLASALETATALDASVGLLERVSRPLVQRPRLAAALRGSALGHPAHPLLTDVPLGLWISSTVLDLLGPAGSRPAATRLLGLGVLASVPTALTGLADWAASGSRVRRVGAAHAALNSAALGLYGASWLLRRRRRHAAGVALSLVAGGVVGASGYLGGHMAYVQRAPQG</sequence>
<keyword evidence="1" id="KW-1133">Transmembrane helix</keyword>
<reference evidence="3 4" key="1">
    <citation type="submission" date="2023-06" db="EMBL/GenBank/DDBJ databases">
        <title>Cellulomonas sp. MW9 Whole genome sequence.</title>
        <authorList>
            <person name="Park S."/>
        </authorList>
    </citation>
    <scope>NUCLEOTIDE SEQUENCE [LARGE SCALE GENOMIC DNA]</scope>
    <source>
        <strain evidence="3 4">MW9</strain>
    </source>
</reference>
<evidence type="ECO:0000259" key="2">
    <source>
        <dbReference type="Pfam" id="PF09990"/>
    </source>
</evidence>
<gene>
    <name evidence="3" type="ORF">QRT05_09660</name>
</gene>
<dbReference type="EMBL" id="JAUCGR010000002">
    <property type="protein sequence ID" value="MDM7831598.1"/>
    <property type="molecule type" value="Genomic_DNA"/>
</dbReference>